<organism evidence="1 2">
    <name type="scientific">Spirosoma rhododendri</name>
    <dbReference type="NCBI Taxonomy" id="2728024"/>
    <lineage>
        <taxon>Bacteria</taxon>
        <taxon>Pseudomonadati</taxon>
        <taxon>Bacteroidota</taxon>
        <taxon>Cytophagia</taxon>
        <taxon>Cytophagales</taxon>
        <taxon>Cytophagaceae</taxon>
        <taxon>Spirosoma</taxon>
    </lineage>
</organism>
<dbReference type="KEGG" id="srho:HH216_14905"/>
<gene>
    <name evidence="1" type="ORF">HH216_14905</name>
</gene>
<evidence type="ECO:0000313" key="1">
    <source>
        <dbReference type="EMBL" id="QJD79558.1"/>
    </source>
</evidence>
<keyword evidence="2" id="KW-1185">Reference proteome</keyword>
<dbReference type="EMBL" id="CP051677">
    <property type="protein sequence ID" value="QJD79558.1"/>
    <property type="molecule type" value="Genomic_DNA"/>
</dbReference>
<sequence>MPLFALKREHEKIKRVEDPGNPETWPNALYEENTRLLADRYWYAEQVTADNPETTEDGTPIAEGNYCMWYRWSDGSYRRTESEREYFEKTYFDVDELPDQS</sequence>
<evidence type="ECO:0000313" key="2">
    <source>
        <dbReference type="Proteomes" id="UP000501128"/>
    </source>
</evidence>
<name>A0A7L5DSL3_9BACT</name>
<dbReference type="AlphaFoldDB" id="A0A7L5DSL3"/>
<reference evidence="1 2" key="1">
    <citation type="submission" date="2020-04" db="EMBL/GenBank/DDBJ databases">
        <title>Genome sequencing of novel species.</title>
        <authorList>
            <person name="Heo J."/>
            <person name="Kim S.-J."/>
            <person name="Kim J.-S."/>
            <person name="Hong S.-B."/>
            <person name="Kwon S.-W."/>
        </authorList>
    </citation>
    <scope>NUCLEOTIDE SEQUENCE [LARGE SCALE GENOMIC DNA]</scope>
    <source>
        <strain evidence="1 2">CJU-R4</strain>
    </source>
</reference>
<dbReference type="RefSeq" id="WP_169551522.1">
    <property type="nucleotide sequence ID" value="NZ_CP051677.1"/>
</dbReference>
<protein>
    <submittedName>
        <fullName evidence="1">Uncharacterized protein</fullName>
    </submittedName>
</protein>
<proteinExistence type="predicted"/>
<dbReference type="Proteomes" id="UP000501128">
    <property type="component" value="Chromosome"/>
</dbReference>
<accession>A0A7L5DSL3</accession>